<accession>A0AAC9UQ52</accession>
<sequence>MKILYIAMDWFWIKARPQQLAITLSEEHQIDYYCLRGWRNAQQNNYSDHIETIDNELFYNKNLRIIRKRYLPGQSKAIVQGLNNLLFIHRELMALQKANQYDCVFVTAPPQMTYLPNKMKQNLPIYYDCMDDYSEFFPKQSDKARMLRYESELVTTAKTVFTSSDYLKELMMKRNSITADKLVVVQNGVETNDFQSVQVKDCAEVIPEAKDYKGVIGYVGTIGSWFDIDSVREAAQQLPDYLFYMAGPEEVHYEDVPVNVKFVGPVPYAKVPELMASFDVATMPFTVTELIKAVNPVKIYEYLAAGTPVVAVDYPETQRFESMITRYNHSNIKDFASQLKNVLADESQDVASRKAYAVENDWRHRAAQMSAILEKA</sequence>
<dbReference type="Proteomes" id="UP000199749">
    <property type="component" value="Chromosome"/>
</dbReference>
<dbReference type="AlphaFoldDB" id="A0AAC9UQ52"/>
<dbReference type="PANTHER" id="PTHR45947">
    <property type="entry name" value="SULFOQUINOVOSYL TRANSFERASE SQD2"/>
    <property type="match status" value="1"/>
</dbReference>
<dbReference type="SUPFAM" id="SSF53756">
    <property type="entry name" value="UDP-Glycosyltransferase/glycogen phosphorylase"/>
    <property type="match status" value="1"/>
</dbReference>
<dbReference type="Gene3D" id="3.40.50.2000">
    <property type="entry name" value="Glycogen Phosphorylase B"/>
    <property type="match status" value="2"/>
</dbReference>
<dbReference type="PANTHER" id="PTHR45947:SF3">
    <property type="entry name" value="SULFOQUINOVOSYL TRANSFERASE SQD2"/>
    <property type="match status" value="1"/>
</dbReference>
<proteinExistence type="predicted"/>
<evidence type="ECO:0008006" key="3">
    <source>
        <dbReference type="Google" id="ProtNLM"/>
    </source>
</evidence>
<gene>
    <name evidence="1" type="ORF">CG419_02285</name>
</gene>
<dbReference type="Pfam" id="PF13692">
    <property type="entry name" value="Glyco_trans_1_4"/>
    <property type="match status" value="1"/>
</dbReference>
<protein>
    <recommendedName>
        <fullName evidence="3">Glycosyltransferase</fullName>
    </recommendedName>
</protein>
<name>A0AAC9UQ52_LATCU</name>
<dbReference type="RefSeq" id="WP_089556334.1">
    <property type="nucleotide sequence ID" value="NZ_CP022474.1"/>
</dbReference>
<reference evidence="1 2" key="1">
    <citation type="submission" date="2017-07" db="EMBL/GenBank/DDBJ databases">
        <title>Lactobacillus curvatus MRS6 whole genome.</title>
        <authorList>
            <person name="Jans C."/>
            <person name="Lagler S."/>
            <person name="Lacroix C."/>
            <person name="Meile L."/>
            <person name="Stevens M.J.A."/>
        </authorList>
    </citation>
    <scope>NUCLEOTIDE SEQUENCE [LARGE SCALE GENOMIC DNA]</scope>
    <source>
        <strain evidence="1 2">MRS6</strain>
    </source>
</reference>
<dbReference type="EMBL" id="CP022474">
    <property type="protein sequence ID" value="ASN59514.1"/>
    <property type="molecule type" value="Genomic_DNA"/>
</dbReference>
<evidence type="ECO:0000313" key="2">
    <source>
        <dbReference type="Proteomes" id="UP000199749"/>
    </source>
</evidence>
<dbReference type="InterPro" id="IPR050194">
    <property type="entry name" value="Glycosyltransferase_grp1"/>
</dbReference>
<evidence type="ECO:0000313" key="1">
    <source>
        <dbReference type="EMBL" id="ASN59514.1"/>
    </source>
</evidence>
<dbReference type="GO" id="GO:0016757">
    <property type="term" value="F:glycosyltransferase activity"/>
    <property type="evidence" value="ECO:0007669"/>
    <property type="project" value="TreeGrafter"/>
</dbReference>
<organism evidence="1 2">
    <name type="scientific">Latilactobacillus curvatus</name>
    <name type="common">Lactobacillus curvatus</name>
    <dbReference type="NCBI Taxonomy" id="28038"/>
    <lineage>
        <taxon>Bacteria</taxon>
        <taxon>Bacillati</taxon>
        <taxon>Bacillota</taxon>
        <taxon>Bacilli</taxon>
        <taxon>Lactobacillales</taxon>
        <taxon>Lactobacillaceae</taxon>
        <taxon>Latilactobacillus</taxon>
    </lineage>
</organism>